<keyword evidence="1" id="KW-0472">Membrane</keyword>
<name>A0ABW6A2J1_9BACT</name>
<sequence>MTIHFGYNKKQVIQALRYHFITRPEIRIMLIVVNIFSIASFILYMTNMVSAMAFLVSSLLWAILMSSFWFIMPNLVYRRAETFKHEFTMDFLSDGFRLSHDKGSRFWEWRSLDTYKESPHFFHLYFDTRSFLLVPKSACETAEQEKELRTILNINTKGK</sequence>
<organism evidence="3 4">
    <name type="scientific">Terrimonas rubra</name>
    <dbReference type="NCBI Taxonomy" id="1035890"/>
    <lineage>
        <taxon>Bacteria</taxon>
        <taxon>Pseudomonadati</taxon>
        <taxon>Bacteroidota</taxon>
        <taxon>Chitinophagia</taxon>
        <taxon>Chitinophagales</taxon>
        <taxon>Chitinophagaceae</taxon>
        <taxon>Terrimonas</taxon>
    </lineage>
</organism>
<accession>A0ABW6A2J1</accession>
<keyword evidence="4" id="KW-1185">Reference proteome</keyword>
<reference evidence="4" key="1">
    <citation type="journal article" date="2019" name="Int. J. Syst. Evol. Microbiol.">
        <title>The Global Catalogue of Microorganisms (GCM) 10K type strain sequencing project: providing services to taxonomists for standard genome sequencing and annotation.</title>
        <authorList>
            <consortium name="The Broad Institute Genomics Platform"/>
            <consortium name="The Broad Institute Genome Sequencing Center for Infectious Disease"/>
            <person name="Wu L."/>
            <person name="Ma J."/>
        </authorList>
    </citation>
    <scope>NUCLEOTIDE SEQUENCE [LARGE SCALE GENOMIC DNA]</scope>
    <source>
        <strain evidence="4">KCTC 23299</strain>
    </source>
</reference>
<feature type="transmembrane region" description="Helical" evidence="1">
    <location>
        <begin position="26"/>
        <end position="45"/>
    </location>
</feature>
<keyword evidence="1" id="KW-1133">Transmembrane helix</keyword>
<dbReference type="Proteomes" id="UP001597511">
    <property type="component" value="Unassembled WGS sequence"/>
</dbReference>
<proteinExistence type="predicted"/>
<gene>
    <name evidence="3" type="ORF">ACFS6H_04485</name>
</gene>
<evidence type="ECO:0000256" key="1">
    <source>
        <dbReference type="SAM" id="Phobius"/>
    </source>
</evidence>
<keyword evidence="1" id="KW-0812">Transmembrane</keyword>
<evidence type="ECO:0000313" key="3">
    <source>
        <dbReference type="EMBL" id="MFD2918957.1"/>
    </source>
</evidence>
<evidence type="ECO:0000259" key="2">
    <source>
        <dbReference type="Pfam" id="PF14317"/>
    </source>
</evidence>
<dbReference type="EMBL" id="JBHUOZ010000001">
    <property type="protein sequence ID" value="MFD2918957.1"/>
    <property type="molecule type" value="Genomic_DNA"/>
</dbReference>
<comment type="caution">
    <text evidence="3">The sequence shown here is derived from an EMBL/GenBank/DDBJ whole genome shotgun (WGS) entry which is preliminary data.</text>
</comment>
<protein>
    <submittedName>
        <fullName evidence="3">YcxB family protein</fullName>
    </submittedName>
</protein>
<feature type="domain" description="YcxB-like C-terminal" evidence="2">
    <location>
        <begin position="91"/>
        <end position="152"/>
    </location>
</feature>
<dbReference type="RefSeq" id="WP_386095641.1">
    <property type="nucleotide sequence ID" value="NZ_JBHUOZ010000001.1"/>
</dbReference>
<dbReference type="Pfam" id="PF14317">
    <property type="entry name" value="YcxB"/>
    <property type="match status" value="1"/>
</dbReference>
<evidence type="ECO:0000313" key="4">
    <source>
        <dbReference type="Proteomes" id="UP001597511"/>
    </source>
</evidence>
<feature type="transmembrane region" description="Helical" evidence="1">
    <location>
        <begin position="51"/>
        <end position="71"/>
    </location>
</feature>
<dbReference type="InterPro" id="IPR025588">
    <property type="entry name" value="YcxB-like_C"/>
</dbReference>